<reference evidence="3" key="1">
    <citation type="submission" date="2019-03" db="EMBL/GenBank/DDBJ databases">
        <title>Snf2 controls pulcherriminic acid biosynthesis and connects pigmentation and antifungal activity of the yeast Metschnikowia pulcherrima.</title>
        <authorList>
            <person name="Gore-Lloyd D."/>
            <person name="Sumann I."/>
            <person name="Brachmann A.O."/>
            <person name="Schneeberger K."/>
            <person name="Ortiz-Merino R.A."/>
            <person name="Moreno-Beltran M."/>
            <person name="Schlaefli M."/>
            <person name="Kirner P."/>
            <person name="Santos Kron A."/>
            <person name="Wolfe K.H."/>
            <person name="Piel J."/>
            <person name="Ahrens C.H."/>
            <person name="Henk D."/>
            <person name="Freimoser F.M."/>
        </authorList>
    </citation>
    <scope>NUCLEOTIDE SEQUENCE [LARGE SCALE GENOMIC DNA]</scope>
    <source>
        <strain evidence="3">APC 1.2</strain>
    </source>
</reference>
<dbReference type="GO" id="GO:0031416">
    <property type="term" value="C:NatB complex"/>
    <property type="evidence" value="ECO:0007669"/>
    <property type="project" value="TreeGrafter"/>
</dbReference>
<dbReference type="PANTHER" id="PTHR22767">
    <property type="entry name" value="N-TERMINAL ACETYLTRANSFERASE-RELATED"/>
    <property type="match status" value="1"/>
</dbReference>
<keyword evidence="2" id="KW-0808">Transferase</keyword>
<dbReference type="GO" id="GO:0016740">
    <property type="term" value="F:transferase activity"/>
    <property type="evidence" value="ECO:0007669"/>
    <property type="project" value="UniProtKB-KW"/>
</dbReference>
<name>A0A4P6XVR5_9ASCO</name>
<sequence length="758" mass="87600">MTDEEIVNAIRAKRFAAAKHEINSRIARFPQKNYYRAVNAFYLLSTGSAKESLKECDAIRAKVPGDSPTLKLLFEVYCKLGRRQDGQSIYANAAKKYPSAELLTAWFDKSVQDFDGQMMHKSALAQRKAFPLNRDYQLASAFADLIWSGETKSEKEAQQVLESASKTMESLEPLQTNQEAFLFASIMMKKNKFSSAIQVLESAQNKELELVLLHLDALDKSEEWETLYAYSHNLLFDQSFNDYDTWRYLIKAGFALKKPQEALSSLIKFDSRNSYVANMEICRVYDCGLEQAIAKYYEKYMAMACCSLDLRAFDVSEKFFDEIVTQKNSLLLKESLSGHEAAICINIEKILLRSGNHPLDWKVYARYDNPELSDLYLASMIQDFSRDLSTTKILEHIVRLEEFAKRDPENFNIKLWLLNLYSTISGSSLALDTYEDLKIKMIQHDVLAYKLNLEPSVKNQKQLFDIYRFHLTGENEINAYFGLAFQRGLYTKLEDLYKFGKRLNTSLSKHLVTLHITKMFRMLNNEYYGYFQDLISDIKADVLSDDFTISDNRDFETDYKLGFDLQKVLYKSEAKKSREYVQLYYLKELIIAEAHDGEAEKLIKTLEKWMSNLKYTEALSPSELHFFKLLLAIFKLTKIPTKDKDLLTNYLSKSLDFEKIMEQFLSKTSPLSSSATKILVDTLDVVKLIKLLLKEDVLDSLAKKFQQGLVRYVVTNPEVSFFKEVKASLELSDLPKSFVDSQLERLEDGIRASKFKMR</sequence>
<evidence type="ECO:0000313" key="3">
    <source>
        <dbReference type="Proteomes" id="UP000292447"/>
    </source>
</evidence>
<keyword evidence="3" id="KW-1185">Reference proteome</keyword>
<proteinExistence type="inferred from homology"/>
<organism evidence="2 3">
    <name type="scientific">Metschnikowia aff. pulcherrima</name>
    <dbReference type="NCBI Taxonomy" id="2163413"/>
    <lineage>
        <taxon>Eukaryota</taxon>
        <taxon>Fungi</taxon>
        <taxon>Dikarya</taxon>
        <taxon>Ascomycota</taxon>
        <taxon>Saccharomycotina</taxon>
        <taxon>Pichiomycetes</taxon>
        <taxon>Metschnikowiaceae</taxon>
        <taxon>Metschnikowia</taxon>
    </lineage>
</organism>
<evidence type="ECO:0000256" key="1">
    <source>
        <dbReference type="ARBA" id="ARBA00006298"/>
    </source>
</evidence>
<gene>
    <name evidence="2" type="primary">MPUL0E04120</name>
    <name evidence="2" type="ORF">METSCH_E04120</name>
</gene>
<dbReference type="AlphaFoldDB" id="A0A4P6XVR5"/>
<dbReference type="InterPro" id="IPR011990">
    <property type="entry name" value="TPR-like_helical_dom_sf"/>
</dbReference>
<protein>
    <submittedName>
        <fullName evidence="2">N-terminal acetyltransferase B complex non-catalytic subunit</fullName>
    </submittedName>
</protein>
<dbReference type="Gene3D" id="1.25.40.10">
    <property type="entry name" value="Tetratricopeptide repeat domain"/>
    <property type="match status" value="1"/>
</dbReference>
<dbReference type="Pfam" id="PF09797">
    <property type="entry name" value="NatB_MDM20"/>
    <property type="match status" value="1"/>
</dbReference>
<dbReference type="PANTHER" id="PTHR22767:SF3">
    <property type="entry name" value="N-ALPHA-ACETYLTRANSFERASE 25, NATB AUXILIARY SUBUNIT"/>
    <property type="match status" value="1"/>
</dbReference>
<evidence type="ECO:0000313" key="2">
    <source>
        <dbReference type="EMBL" id="QBM90171.1"/>
    </source>
</evidence>
<dbReference type="Proteomes" id="UP000292447">
    <property type="component" value="Chromosome V"/>
</dbReference>
<accession>A0A4P6XVR5</accession>
<dbReference type="EMBL" id="CP034460">
    <property type="protein sequence ID" value="QBM90171.1"/>
    <property type="molecule type" value="Genomic_DNA"/>
</dbReference>
<dbReference type="InterPro" id="IPR019183">
    <property type="entry name" value="NAA25_NatB_aux_su"/>
</dbReference>
<comment type="similarity">
    <text evidence="1">Belongs to the MDM20/NAA25 family.</text>
</comment>
<dbReference type="STRING" id="2163413.A0A4P6XVR5"/>